<dbReference type="Gene3D" id="6.10.140.2220">
    <property type="match status" value="1"/>
</dbReference>
<sequence>MSKIHLSNPLLPAPFVQQVETHDSMRGFKSSVYDRDVHGNRLAMRTWLKPASPDCPVVFPDPGTGFTREAQRTWLHHYAMEGDVLALSEMIGLGATADLADSNFQTPLHLVFLEMAKVKTPGIAIFSKARRAYMGVVDKERLFYRLAWVARILIEQHAKVDIMVGSNSLIDLSCTWKDWDTIALLLKHGAAPLPTTISRFRSSSEKKRFSDLLKFSDSDHPRPPRICPCWSGKVVSDCHGKSGQPYPLEYMCVCGSAKTYQKCCHKRGKLVIEKWDNKSQRILHDYDRTQNIPEALRGQLDNILTFQQNLKEVMQKLDPLEVEEDIDKVEIQKKLAADLLSKGLIDPAFAYAMDRANFVPFPHGRTSSQHLRKEMEAKWNKLVDDYIHQGRDSRSRVEIERCAKVGSGNGPLFNVCGASTCGAYESESRKFSCCAKCKRSFYCGKTCQKLAWRTHKTVCCSEGQREPHLPSQEAIRRSAEEGIQGTSERLNVANATLSILRQTLNQP</sequence>
<dbReference type="Pfam" id="PF01753">
    <property type="entry name" value="zf-MYND"/>
    <property type="match status" value="1"/>
</dbReference>
<accession>A0A0C3FWS8</accession>
<protein>
    <recommendedName>
        <fullName evidence="5">MYND-type domain-containing protein</fullName>
    </recommendedName>
</protein>
<dbReference type="Proteomes" id="UP000054166">
    <property type="component" value="Unassembled WGS sequence"/>
</dbReference>
<dbReference type="InParanoid" id="A0A0C3FWS8"/>
<evidence type="ECO:0000256" key="1">
    <source>
        <dbReference type="ARBA" id="ARBA00022723"/>
    </source>
</evidence>
<dbReference type="GO" id="GO:0008270">
    <property type="term" value="F:zinc ion binding"/>
    <property type="evidence" value="ECO:0007669"/>
    <property type="project" value="UniProtKB-KW"/>
</dbReference>
<proteinExistence type="predicted"/>
<feature type="domain" description="MYND-type" evidence="5">
    <location>
        <begin position="418"/>
        <end position="459"/>
    </location>
</feature>
<dbReference type="InterPro" id="IPR036770">
    <property type="entry name" value="Ankyrin_rpt-contain_sf"/>
</dbReference>
<keyword evidence="7" id="KW-1185">Reference proteome</keyword>
<dbReference type="HOGENOM" id="CLU_034220_0_0_1"/>
<dbReference type="PROSITE" id="PS50865">
    <property type="entry name" value="ZF_MYND_2"/>
    <property type="match status" value="1"/>
</dbReference>
<reference evidence="7" key="2">
    <citation type="submission" date="2015-01" db="EMBL/GenBank/DDBJ databases">
        <title>Evolutionary Origins and Diversification of the Mycorrhizal Mutualists.</title>
        <authorList>
            <consortium name="DOE Joint Genome Institute"/>
            <consortium name="Mycorrhizal Genomics Consortium"/>
            <person name="Kohler A."/>
            <person name="Kuo A."/>
            <person name="Nagy L.G."/>
            <person name="Floudas D."/>
            <person name="Copeland A."/>
            <person name="Barry K.W."/>
            <person name="Cichocki N."/>
            <person name="Veneault-Fourrey C."/>
            <person name="LaButti K."/>
            <person name="Lindquist E.A."/>
            <person name="Lipzen A."/>
            <person name="Lundell T."/>
            <person name="Morin E."/>
            <person name="Murat C."/>
            <person name="Riley R."/>
            <person name="Ohm R."/>
            <person name="Sun H."/>
            <person name="Tunlid A."/>
            <person name="Henrissat B."/>
            <person name="Grigoriev I.V."/>
            <person name="Hibbett D.S."/>
            <person name="Martin F."/>
        </authorList>
    </citation>
    <scope>NUCLEOTIDE SEQUENCE [LARGE SCALE GENOMIC DNA]</scope>
    <source>
        <strain evidence="7">F 1598</strain>
    </source>
</reference>
<dbReference type="SUPFAM" id="SSF48403">
    <property type="entry name" value="Ankyrin repeat"/>
    <property type="match status" value="1"/>
</dbReference>
<evidence type="ECO:0000313" key="6">
    <source>
        <dbReference type="EMBL" id="KIM82961.1"/>
    </source>
</evidence>
<keyword evidence="2 4" id="KW-0863">Zinc-finger</keyword>
<dbReference type="OrthoDB" id="432970at2759"/>
<name>A0A0C3FWS8_PILCF</name>
<evidence type="ECO:0000256" key="4">
    <source>
        <dbReference type="PROSITE-ProRule" id="PRU00134"/>
    </source>
</evidence>
<reference evidence="6 7" key="1">
    <citation type="submission" date="2014-04" db="EMBL/GenBank/DDBJ databases">
        <authorList>
            <consortium name="DOE Joint Genome Institute"/>
            <person name="Kuo A."/>
            <person name="Tarkka M."/>
            <person name="Buscot F."/>
            <person name="Kohler A."/>
            <person name="Nagy L.G."/>
            <person name="Floudas D."/>
            <person name="Copeland A."/>
            <person name="Barry K.W."/>
            <person name="Cichocki N."/>
            <person name="Veneault-Fourrey C."/>
            <person name="LaButti K."/>
            <person name="Lindquist E.A."/>
            <person name="Lipzen A."/>
            <person name="Lundell T."/>
            <person name="Morin E."/>
            <person name="Murat C."/>
            <person name="Sun H."/>
            <person name="Tunlid A."/>
            <person name="Henrissat B."/>
            <person name="Grigoriev I.V."/>
            <person name="Hibbett D.S."/>
            <person name="Martin F."/>
            <person name="Nordberg H.P."/>
            <person name="Cantor M.N."/>
            <person name="Hua S.X."/>
        </authorList>
    </citation>
    <scope>NUCLEOTIDE SEQUENCE [LARGE SCALE GENOMIC DNA]</scope>
    <source>
        <strain evidence="6 7">F 1598</strain>
    </source>
</reference>
<gene>
    <name evidence="6" type="ORF">PILCRDRAFT_819761</name>
</gene>
<dbReference type="STRING" id="765440.A0A0C3FWS8"/>
<dbReference type="InterPro" id="IPR002893">
    <property type="entry name" value="Znf_MYND"/>
</dbReference>
<evidence type="ECO:0000313" key="7">
    <source>
        <dbReference type="Proteomes" id="UP000054166"/>
    </source>
</evidence>
<dbReference type="Gene3D" id="1.25.40.20">
    <property type="entry name" value="Ankyrin repeat-containing domain"/>
    <property type="match status" value="1"/>
</dbReference>
<keyword evidence="1" id="KW-0479">Metal-binding</keyword>
<evidence type="ECO:0000256" key="3">
    <source>
        <dbReference type="ARBA" id="ARBA00022833"/>
    </source>
</evidence>
<organism evidence="6 7">
    <name type="scientific">Piloderma croceum (strain F 1598)</name>
    <dbReference type="NCBI Taxonomy" id="765440"/>
    <lineage>
        <taxon>Eukaryota</taxon>
        <taxon>Fungi</taxon>
        <taxon>Dikarya</taxon>
        <taxon>Basidiomycota</taxon>
        <taxon>Agaricomycotina</taxon>
        <taxon>Agaricomycetes</taxon>
        <taxon>Agaricomycetidae</taxon>
        <taxon>Atheliales</taxon>
        <taxon>Atheliaceae</taxon>
        <taxon>Piloderma</taxon>
    </lineage>
</organism>
<dbReference type="SUPFAM" id="SSF144232">
    <property type="entry name" value="HIT/MYND zinc finger-like"/>
    <property type="match status" value="1"/>
</dbReference>
<evidence type="ECO:0000256" key="2">
    <source>
        <dbReference type="ARBA" id="ARBA00022771"/>
    </source>
</evidence>
<evidence type="ECO:0000259" key="5">
    <source>
        <dbReference type="PROSITE" id="PS50865"/>
    </source>
</evidence>
<keyword evidence="3" id="KW-0862">Zinc</keyword>
<dbReference type="AlphaFoldDB" id="A0A0C3FWS8"/>
<dbReference type="EMBL" id="KN832992">
    <property type="protein sequence ID" value="KIM82961.1"/>
    <property type="molecule type" value="Genomic_DNA"/>
</dbReference>